<organism evidence="2 3">
    <name type="scientific">Botryobasidium botryosum (strain FD-172 SS1)</name>
    <dbReference type="NCBI Taxonomy" id="930990"/>
    <lineage>
        <taxon>Eukaryota</taxon>
        <taxon>Fungi</taxon>
        <taxon>Dikarya</taxon>
        <taxon>Basidiomycota</taxon>
        <taxon>Agaricomycotina</taxon>
        <taxon>Agaricomycetes</taxon>
        <taxon>Cantharellales</taxon>
        <taxon>Botryobasidiaceae</taxon>
        <taxon>Botryobasidium</taxon>
    </lineage>
</organism>
<evidence type="ECO:0000313" key="3">
    <source>
        <dbReference type="Proteomes" id="UP000027195"/>
    </source>
</evidence>
<gene>
    <name evidence="2" type="ORF">BOTBODRAFT_339567</name>
</gene>
<dbReference type="HOGENOM" id="CLU_2183509_0_0_1"/>
<dbReference type="Proteomes" id="UP000027195">
    <property type="component" value="Unassembled WGS sequence"/>
</dbReference>
<feature type="region of interest" description="Disordered" evidence="1">
    <location>
        <begin position="61"/>
        <end position="81"/>
    </location>
</feature>
<dbReference type="EMBL" id="KL198036">
    <property type="protein sequence ID" value="KDQ14743.1"/>
    <property type="molecule type" value="Genomic_DNA"/>
</dbReference>
<evidence type="ECO:0000313" key="2">
    <source>
        <dbReference type="EMBL" id="KDQ14743.1"/>
    </source>
</evidence>
<sequence>MLCVLRFLRGSERRVRGRGSLACGSTPPTALPTVPSLGALCLALCSLPFDVLECYPPPPAPSSPRAYVRTTTRSPPAYVPTHDTTRAPIYFFLPFPRITGTQGKKAKTA</sequence>
<dbReference type="AlphaFoldDB" id="A0A067MG08"/>
<protein>
    <submittedName>
        <fullName evidence="2">Uncharacterized protein</fullName>
    </submittedName>
</protein>
<evidence type="ECO:0000256" key="1">
    <source>
        <dbReference type="SAM" id="MobiDB-lite"/>
    </source>
</evidence>
<reference evidence="3" key="1">
    <citation type="journal article" date="2014" name="Proc. Natl. Acad. Sci. U.S.A.">
        <title>Extensive sampling of basidiomycete genomes demonstrates inadequacy of the white-rot/brown-rot paradigm for wood decay fungi.</title>
        <authorList>
            <person name="Riley R."/>
            <person name="Salamov A.A."/>
            <person name="Brown D.W."/>
            <person name="Nagy L.G."/>
            <person name="Floudas D."/>
            <person name="Held B.W."/>
            <person name="Levasseur A."/>
            <person name="Lombard V."/>
            <person name="Morin E."/>
            <person name="Otillar R."/>
            <person name="Lindquist E.A."/>
            <person name="Sun H."/>
            <person name="LaButti K.M."/>
            <person name="Schmutz J."/>
            <person name="Jabbour D."/>
            <person name="Luo H."/>
            <person name="Baker S.E."/>
            <person name="Pisabarro A.G."/>
            <person name="Walton J.D."/>
            <person name="Blanchette R.A."/>
            <person name="Henrissat B."/>
            <person name="Martin F."/>
            <person name="Cullen D."/>
            <person name="Hibbett D.S."/>
            <person name="Grigoriev I.V."/>
        </authorList>
    </citation>
    <scope>NUCLEOTIDE SEQUENCE [LARGE SCALE GENOMIC DNA]</scope>
    <source>
        <strain evidence="3">FD-172 SS1</strain>
    </source>
</reference>
<accession>A0A067MG08</accession>
<dbReference type="InParanoid" id="A0A067MG08"/>
<keyword evidence="3" id="KW-1185">Reference proteome</keyword>
<name>A0A067MG08_BOTB1</name>
<proteinExistence type="predicted"/>